<evidence type="ECO:0000256" key="1">
    <source>
        <dbReference type="ARBA" id="ARBA00004141"/>
    </source>
</evidence>
<feature type="transmembrane region" description="Helical" evidence="10">
    <location>
        <begin position="1416"/>
        <end position="1436"/>
    </location>
</feature>
<keyword evidence="3 10" id="KW-0812">Transmembrane</keyword>
<evidence type="ECO:0000256" key="7">
    <source>
        <dbReference type="ARBA" id="ARBA00023180"/>
    </source>
</evidence>
<comment type="caution">
    <text evidence="8">Lacks conserved residue(s) required for the propagation of feature annotation.</text>
</comment>
<dbReference type="InterPro" id="IPR013122">
    <property type="entry name" value="PKD1_2_channel"/>
</dbReference>
<evidence type="ECO:0000256" key="6">
    <source>
        <dbReference type="ARBA" id="ARBA00023136"/>
    </source>
</evidence>
<dbReference type="Pfam" id="PF01477">
    <property type="entry name" value="PLAT"/>
    <property type="match status" value="1"/>
</dbReference>
<evidence type="ECO:0000256" key="10">
    <source>
        <dbReference type="SAM" id="Phobius"/>
    </source>
</evidence>
<protein>
    <submittedName>
        <fullName evidence="14">Polycystin family receptor for egg jelly-like</fullName>
    </submittedName>
</protein>
<keyword evidence="4" id="KW-0732">Signal</keyword>
<keyword evidence="7" id="KW-0325">Glycoprotein</keyword>
<evidence type="ECO:0000259" key="11">
    <source>
        <dbReference type="PROSITE" id="PS50095"/>
    </source>
</evidence>
<evidence type="ECO:0000256" key="5">
    <source>
        <dbReference type="ARBA" id="ARBA00022989"/>
    </source>
</evidence>
<dbReference type="CDD" id="cd01752">
    <property type="entry name" value="PLAT_polycystin"/>
    <property type="match status" value="1"/>
</dbReference>
<dbReference type="InterPro" id="IPR042060">
    <property type="entry name" value="PLAT_polycystin1"/>
</dbReference>
<evidence type="ECO:0000256" key="8">
    <source>
        <dbReference type="PROSITE-ProRule" id="PRU00152"/>
    </source>
</evidence>
<feature type="compositionally biased region" description="Low complexity" evidence="9">
    <location>
        <begin position="236"/>
        <end position="248"/>
    </location>
</feature>
<feature type="transmembrane region" description="Helical" evidence="10">
    <location>
        <begin position="1621"/>
        <end position="1639"/>
    </location>
</feature>
<dbReference type="Gene3D" id="2.60.60.20">
    <property type="entry name" value="PLAT/LH2 domain"/>
    <property type="match status" value="1"/>
</dbReference>
<feature type="transmembrane region" description="Helical" evidence="10">
    <location>
        <begin position="1659"/>
        <end position="1680"/>
    </location>
</feature>
<feature type="transmembrane region" description="Helical" evidence="10">
    <location>
        <begin position="1886"/>
        <end position="1903"/>
    </location>
</feature>
<dbReference type="GeneID" id="109559913"/>
<organism evidence="13 14">
    <name type="scientific">Bos indicus</name>
    <name type="common">Zebu</name>
    <dbReference type="NCBI Taxonomy" id="9915"/>
    <lineage>
        <taxon>Eukaryota</taxon>
        <taxon>Metazoa</taxon>
        <taxon>Chordata</taxon>
        <taxon>Craniata</taxon>
        <taxon>Vertebrata</taxon>
        <taxon>Euteleostomi</taxon>
        <taxon>Mammalia</taxon>
        <taxon>Eutheria</taxon>
        <taxon>Laurasiatheria</taxon>
        <taxon>Artiodactyla</taxon>
        <taxon>Ruminantia</taxon>
        <taxon>Pecora</taxon>
        <taxon>Bovidae</taxon>
        <taxon>Bovinae</taxon>
        <taxon>Bos</taxon>
    </lineage>
</organism>
<feature type="transmembrane region" description="Helical" evidence="10">
    <location>
        <begin position="1849"/>
        <end position="1874"/>
    </location>
</feature>
<dbReference type="PRINTS" id="PR01433">
    <property type="entry name" value="POLYCYSTIN2"/>
</dbReference>
<feature type="compositionally biased region" description="Basic and acidic residues" evidence="9">
    <location>
        <begin position="151"/>
        <end position="162"/>
    </location>
</feature>
<dbReference type="InterPro" id="IPR001024">
    <property type="entry name" value="PLAT/LH2_dom"/>
</dbReference>
<gene>
    <name evidence="14" type="primary">LOC109559913</name>
</gene>
<feature type="transmembrane region" description="Helical" evidence="10">
    <location>
        <begin position="2275"/>
        <end position="2295"/>
    </location>
</feature>
<dbReference type="InterPro" id="IPR051223">
    <property type="entry name" value="Polycystin"/>
</dbReference>
<feature type="region of interest" description="Disordered" evidence="9">
    <location>
        <begin position="149"/>
        <end position="190"/>
    </location>
</feature>
<dbReference type="SMART" id="SM00308">
    <property type="entry name" value="LH2"/>
    <property type="match status" value="1"/>
</dbReference>
<keyword evidence="5 10" id="KW-1133">Transmembrane helix</keyword>
<sequence>MCLQRRPPSLELERRVKGSMASAERGGRPSVPTQVAPSRRAQCQGVQGTFLQPAPWEEGTTAPCGGGGCWEPFKATSGGRALLGAGEQEGRIALPPARSRQPRGCGSAGALPRASSGYLTVAQREVSAIARACSAPGVRALRFAATFRATEAPEPHARRDPGPRPGRPAPDAPCPLALRPAPPTQLAPGAAMGPGPALLLLGLGLGLGCGPGRPPPPPAPAQAPGSPSRDRPIPTPAAARSAASETRALVQARRPEAALRSVRASRDPGERGAGFGGLGAGRARVSLRARAAPGGGIFLSGRRGLCLPAGRPPSLVPRCVRAHVQLRARRAPAAAAPAPVDLQLSAPGGRLSLRWLSRLPRSLGPLEWTFRLGLLGPAAAESRALPRRALHRGRRSYPGFVARTECPTDRPTPVVLEAISPNSSEPTESSVSCQVVNKKVCKLDRVRINRNDDKPVRLTRDMGDTFNATVILFCPIQEYYYWGWSIYSVPYVGAVPDWTKPLKKPPVKFSRGFFVVTIPPYSIPWGVYLFNFSVVVRTRDPQVPGKNDSDRIYVVIFRRPLNAVISGPSNITINFTDGVTLNGNMSSDPEETDPLEKERLKFLWYCTTNPRNYDGKKITVISKEVCLPEQVDLKWTWASGPILTLSPETLQGGRVYFFRLVIQKTGRSAFADATVHVLQGEPVASISCIENCDQVLVLSERFSLSLDCTGCTAGRDVYRWSILTSSGQEVPLDWTGQTSTGRNGAYVSIKAFAFWNFREDKFWISLNAATWSGVTLVLRYPFIIHHVRITTDCKIVPEKGISFITQFVVICTHFKHKNIVLTYKIIVPDVHGFGEISSLKENNFGSILYLGKNSTSPPSFLPVGVLDSHYALKIIAQAYNTSLGAFSQVNLYATVRPPTDVKSSPTVLEELSNFTVGPNSSLSTLLQQQDFLNASYLIYIVASVLNSMKTDASLQADKIKLREHLFNQTLILPINTLVNISQVVMTITKLTEKTSEISAFSQKLATVRTWQASQALQDSHQRDKSISSEQIESVCTGILTTLSNILKLLVHYEVFEEPFHVVESLADTVLAVKVPENETTALRTSNFKMYVKKTEKWNVTKFFSTQKHCQNCFYPSLNVNSVPSLPASAPISTMFCEFADDPFPWLNYGENILTQVVGFRMTGVEATGDVIEIPPDAVEVYLIRKNLSFGTFNLTVGPSSEPYAVDESATKTTGAFSFVVDSTAGRDVLIHIMTDVSVLFTVSVYAGREITPNSFMTSYLVPHKIPPIANESDLFDPECAVKEARVVCLPAALVQVIAQRTDSSECTVAVVLQAPRFILKPNNKLVRISVFSITCLNMFGIQSDWREDTCVVGEKTTWQRVHCICKNPRRAKRQLDIIKQANLRLHTHYLTAKVIVVPNSVDLQLEAVKNVTQNPVTLFTVLLIMLLYLILAFWALHRDEMDQYLREHVIVLLDNDPYDNVCYLVTVFTGSRCGSGTRANVFIQLHGTEGSSDVHCLSHPQFTTLYRGSICTFLLATKKDLGDIHSLRVWHNNEGRSPEWYLSRIKVENLFSRHIWLFMCREWFSIESSLDRTFQVMPPDKPLKKMDFFLIDLSYKLGRSHLWFSVFSGVISTPFNRLQRLSCCLAMLLSTLLCNIMFFNLEKEMEAEPQEQRYIRSMVIGLESAFITLPVQLVITYLFIYSQRRPLISLHEITPRKHPLKPAANEHWEERLGKWHAYEIDKAHSQEPEKSNRYPKPKSSLKVTSKGQPPPKQAESKVSGTQRKMSGTQSKVSRPQRDVSSTQRKVSSTPRKVTDTPRKASSTQRKTSKAQEKNKNTNNPNVEDNQSISSEDLPPQPGSRALKEKPRIVLPRCCISVAWLLVFLTCALSSYFIIFYGLTYGLEKSIAWLFASFCAFTLSVFLMQPSKIILMSGYRTSTAKYSKNLSWISNYHFTEIKLQNLWKDPEEMDRRHQFVMELRNSRMYQPLTQDEITIFQRKKRIKRRAFLFLSYILTHFIFLALLLSLVAVLRPTDSFYYNQFIRDQFSVDLAGVTRLEDIYQWLNRVLLPLLHNDPNPTFFPDSSSKILGLPLMRQVRAQPGEIMCLPAKKFVEGSLKGEIRCHPEYGIDPEDTKNYSGSWNRVSKRDTDKTTRGFTYRPPEKRWAYSSYGLLHTYGSGGYAFYFFPAEQQFNSTLRLSELQKSHWLDEKTWSVIVELTTFNPDISLLCSISVIFEVSQLGVVNTSLNAHSFLLTHLNRKYPEEIYLYVAIYLFFLAYIADEVNVITDERTAYVKSVYNLLNFALKCIFTLWIILFFRKHFLAIGVVRAYWSNPEDFIPFHAVAQVDHTMRVILGFLVFLTILKTLRYSRVFYDVRLAQRAIQTALPGICHMALVVSVYFFVFMAFGYLVFGQHEWNYSDMIHATQTMFSYCVSAFENTEFFNNRVLGVLFLSSFMLVMICILINLFRAVILSAYEEMKQPVYEEPSEEVEAMTYLCRCLRSAFCCLCFKPRAEDDPRFFINMVYGQPEKNSRRYLGLKTRNINGKKMVYLVV</sequence>
<feature type="region of interest" description="Disordered" evidence="9">
    <location>
        <begin position="1724"/>
        <end position="1841"/>
    </location>
</feature>
<dbReference type="SUPFAM" id="SSF49723">
    <property type="entry name" value="Lipase/lipooxygenase domain (PLAT/LH2 domain)"/>
    <property type="match status" value="1"/>
</dbReference>
<dbReference type="InterPro" id="IPR036392">
    <property type="entry name" value="PLAT/LH2_dom_sf"/>
</dbReference>
<feature type="region of interest" description="Disordered" evidence="9">
    <location>
        <begin position="209"/>
        <end position="275"/>
    </location>
</feature>
<feature type="compositionally biased region" description="Polar residues" evidence="9">
    <location>
        <begin position="1816"/>
        <end position="1830"/>
    </location>
</feature>
<feature type="transmembrane region" description="Helical" evidence="10">
    <location>
        <begin position="2243"/>
        <end position="2263"/>
    </location>
</feature>
<evidence type="ECO:0000313" key="14">
    <source>
        <dbReference type="RefSeq" id="XP_070644896.1"/>
    </source>
</evidence>
<dbReference type="InterPro" id="IPR014010">
    <property type="entry name" value="REJ_dom"/>
</dbReference>
<feature type="domain" description="PLAT" evidence="11">
    <location>
        <begin position="1461"/>
        <end position="1578"/>
    </location>
</feature>
<dbReference type="PANTHER" id="PTHR10877:SF185">
    <property type="entry name" value="POLYCYSTIN FAMILY RECEPTOR FOR EGG JELLY"/>
    <property type="match status" value="1"/>
</dbReference>
<keyword evidence="6 10" id="KW-0472">Membrane</keyword>
<dbReference type="PROSITE" id="PS51111">
    <property type="entry name" value="REJ"/>
    <property type="match status" value="1"/>
</dbReference>
<feature type="domain" description="REJ" evidence="12">
    <location>
        <begin position="441"/>
        <end position="1141"/>
    </location>
</feature>
<dbReference type="InterPro" id="IPR003915">
    <property type="entry name" value="PKD_2"/>
</dbReference>
<dbReference type="InterPro" id="IPR046791">
    <property type="entry name" value="Polycystin_dom"/>
</dbReference>
<feature type="transmembrane region" description="Helical" evidence="10">
    <location>
        <begin position="2315"/>
        <end position="2341"/>
    </location>
</feature>
<name>A0ABM4SAS1_BOSIN</name>
<evidence type="ECO:0000256" key="3">
    <source>
        <dbReference type="ARBA" id="ARBA00022692"/>
    </source>
</evidence>
<dbReference type="Pfam" id="PF08016">
    <property type="entry name" value="PKD_channel"/>
    <property type="match status" value="1"/>
</dbReference>
<feature type="compositionally biased region" description="Pro residues" evidence="9">
    <location>
        <begin position="163"/>
        <end position="173"/>
    </location>
</feature>
<feature type="region of interest" description="Disordered" evidence="9">
    <location>
        <begin position="1"/>
        <end position="41"/>
    </location>
</feature>
<feature type="transmembrane region" description="Helical" evidence="10">
    <location>
        <begin position="2424"/>
        <end position="2449"/>
    </location>
</feature>
<dbReference type="PROSITE" id="PS50095">
    <property type="entry name" value="PLAT"/>
    <property type="match status" value="1"/>
</dbReference>
<feature type="compositionally biased region" description="Polar residues" evidence="9">
    <location>
        <begin position="1756"/>
        <end position="1791"/>
    </location>
</feature>
<proteinExistence type="inferred from homology"/>
<dbReference type="RefSeq" id="XP_070644896.1">
    <property type="nucleotide sequence ID" value="XM_070788795.1"/>
</dbReference>
<evidence type="ECO:0000256" key="2">
    <source>
        <dbReference type="ARBA" id="ARBA00007200"/>
    </source>
</evidence>
<accession>A0ABM4SAS1</accession>
<comment type="similarity">
    <text evidence="2">Belongs to the polycystin family.</text>
</comment>
<evidence type="ECO:0000313" key="13">
    <source>
        <dbReference type="Proteomes" id="UP001652663"/>
    </source>
</evidence>
<dbReference type="Pfam" id="PF02010">
    <property type="entry name" value="REJ"/>
    <property type="match status" value="1"/>
</dbReference>
<dbReference type="PANTHER" id="PTHR10877">
    <property type="entry name" value="POLYCYSTIN FAMILY MEMBER"/>
    <property type="match status" value="1"/>
</dbReference>
<dbReference type="Proteomes" id="UP001652663">
    <property type="component" value="Chromosome 5"/>
</dbReference>
<evidence type="ECO:0000256" key="4">
    <source>
        <dbReference type="ARBA" id="ARBA00022729"/>
    </source>
</evidence>
<dbReference type="InterPro" id="IPR002859">
    <property type="entry name" value="PKD/REJ-like"/>
</dbReference>
<feature type="transmembrane region" description="Helical" evidence="10">
    <location>
        <begin position="1985"/>
        <end position="2009"/>
    </location>
</feature>
<evidence type="ECO:0000256" key="9">
    <source>
        <dbReference type="SAM" id="MobiDB-lite"/>
    </source>
</evidence>
<dbReference type="Pfam" id="PF20519">
    <property type="entry name" value="Polycystin_dom"/>
    <property type="match status" value="1"/>
</dbReference>
<dbReference type="Gene3D" id="1.10.287.70">
    <property type="match status" value="1"/>
</dbReference>
<keyword evidence="13" id="KW-1185">Reference proteome</keyword>
<reference evidence="14" key="1">
    <citation type="submission" date="2025-08" db="UniProtKB">
        <authorList>
            <consortium name="RefSeq"/>
        </authorList>
    </citation>
    <scope>IDENTIFICATION</scope>
    <source>
        <tissue evidence="14">Blood</tissue>
    </source>
</reference>
<feature type="compositionally biased region" description="Pro residues" evidence="9">
    <location>
        <begin position="212"/>
        <end position="221"/>
    </location>
</feature>
<feature type="transmembrane region" description="Helical" evidence="10">
    <location>
        <begin position="2362"/>
        <end position="2389"/>
    </location>
</feature>
<evidence type="ECO:0000259" key="12">
    <source>
        <dbReference type="PROSITE" id="PS51111"/>
    </source>
</evidence>
<comment type="subcellular location">
    <subcellularLocation>
        <location evidence="1">Membrane</location>
        <topology evidence="1">Multi-pass membrane protein</topology>
    </subcellularLocation>
</comment>